<name>A0A165EM09_9NEIS</name>
<keyword evidence="4 5" id="KW-0560">Oxidoreductase</keyword>
<comment type="cofactor">
    <cofactor evidence="5">
        <name>FMN</name>
        <dbReference type="ChEBI" id="CHEBI:58210"/>
    </cofactor>
</comment>
<evidence type="ECO:0000259" key="6">
    <source>
        <dbReference type="Pfam" id="PF00881"/>
    </source>
</evidence>
<dbReference type="HAMAP" id="MF_01204">
    <property type="entry name" value="Oxidoreductase_RutE_HadB"/>
    <property type="match status" value="1"/>
</dbReference>
<dbReference type="InterPro" id="IPR050461">
    <property type="entry name" value="Nitroreductase_HadB/RutE"/>
</dbReference>
<dbReference type="Gene3D" id="3.40.109.10">
    <property type="entry name" value="NADH Oxidase"/>
    <property type="match status" value="1"/>
</dbReference>
<evidence type="ECO:0000256" key="1">
    <source>
        <dbReference type="ARBA" id="ARBA00022630"/>
    </source>
</evidence>
<evidence type="ECO:0000256" key="2">
    <source>
        <dbReference type="ARBA" id="ARBA00022643"/>
    </source>
</evidence>
<dbReference type="PANTHER" id="PTHR43543:SF1">
    <property type="entry name" value="MALONIC SEMIALDEHYDE REDUCTASE RUTE-RELATED"/>
    <property type="match status" value="1"/>
</dbReference>
<dbReference type="STRING" id="1452487.AVW16_02405"/>
<evidence type="ECO:0000256" key="4">
    <source>
        <dbReference type="ARBA" id="ARBA00023002"/>
    </source>
</evidence>
<keyword evidence="8" id="KW-1185">Reference proteome</keyword>
<keyword evidence="1 5" id="KW-0285">Flavoprotein</keyword>
<keyword evidence="3 5" id="KW-0521">NADP</keyword>
<reference evidence="8" key="1">
    <citation type="submission" date="2016-01" db="EMBL/GenBank/DDBJ databases">
        <title>Draft genome of Chromobacterium sp. F49.</title>
        <authorList>
            <person name="Hong K.W."/>
        </authorList>
    </citation>
    <scope>NUCLEOTIDE SEQUENCE [LARGE SCALE GENOMIC DNA]</scope>
    <source>
        <strain evidence="8">CN10</strain>
    </source>
</reference>
<evidence type="ECO:0000256" key="5">
    <source>
        <dbReference type="HAMAP-Rule" id="MF_01204"/>
    </source>
</evidence>
<dbReference type="InterPro" id="IPR029479">
    <property type="entry name" value="Nitroreductase"/>
</dbReference>
<keyword evidence="5" id="KW-0520">NAD</keyword>
<feature type="domain" description="Nitroreductase" evidence="6">
    <location>
        <begin position="24"/>
        <end position="158"/>
    </location>
</feature>
<evidence type="ECO:0000313" key="8">
    <source>
        <dbReference type="Proteomes" id="UP000076625"/>
    </source>
</evidence>
<evidence type="ECO:0000313" key="7">
    <source>
        <dbReference type="EMBL" id="KZE25897.1"/>
    </source>
</evidence>
<dbReference type="CDD" id="cd02148">
    <property type="entry name" value="RutE-like"/>
    <property type="match status" value="1"/>
</dbReference>
<evidence type="ECO:0000256" key="3">
    <source>
        <dbReference type="ARBA" id="ARBA00022857"/>
    </source>
</evidence>
<dbReference type="RefSeq" id="WP_066614326.1">
    <property type="nucleotide sequence ID" value="NZ_LQQU01000058.1"/>
</dbReference>
<dbReference type="NCBIfam" id="NF003768">
    <property type="entry name" value="PRK05365.1"/>
    <property type="match status" value="1"/>
</dbReference>
<dbReference type="Pfam" id="PF00881">
    <property type="entry name" value="Nitroreductase"/>
    <property type="match status" value="1"/>
</dbReference>
<protein>
    <recommendedName>
        <fullName evidence="5">Putative NADH dehydrogenase/NAD(P)H nitroreductase AVW16_02405</fullName>
        <ecNumber evidence="5">1.-.-.-</ecNumber>
    </recommendedName>
</protein>
<dbReference type="OrthoDB" id="9784375at2"/>
<dbReference type="Proteomes" id="UP000076625">
    <property type="component" value="Unassembled WGS sequence"/>
</dbReference>
<accession>A0A165EM09</accession>
<organism evidence="7 8">
    <name type="scientific">Crenobacter luteus</name>
    <dbReference type="NCBI Taxonomy" id="1452487"/>
    <lineage>
        <taxon>Bacteria</taxon>
        <taxon>Pseudomonadati</taxon>
        <taxon>Pseudomonadota</taxon>
        <taxon>Betaproteobacteria</taxon>
        <taxon>Neisseriales</taxon>
        <taxon>Neisseriaceae</taxon>
        <taxon>Crenobacter</taxon>
    </lineage>
</organism>
<gene>
    <name evidence="7" type="ORF">AVW16_02405</name>
</gene>
<dbReference type="AlphaFoldDB" id="A0A165EM09"/>
<dbReference type="InterPro" id="IPR000415">
    <property type="entry name" value="Nitroreductase-like"/>
</dbReference>
<dbReference type="GO" id="GO:0016491">
    <property type="term" value="F:oxidoreductase activity"/>
    <property type="evidence" value="ECO:0007669"/>
    <property type="project" value="UniProtKB-UniRule"/>
</dbReference>
<dbReference type="InterPro" id="IPR023936">
    <property type="entry name" value="RutE-like"/>
</dbReference>
<comment type="caution">
    <text evidence="7">The sequence shown here is derived from an EMBL/GenBank/DDBJ whole genome shotgun (WGS) entry which is preliminary data.</text>
</comment>
<proteinExistence type="inferred from homology"/>
<dbReference type="EC" id="1.-.-.-" evidence="5"/>
<dbReference type="SUPFAM" id="SSF55469">
    <property type="entry name" value="FMN-dependent nitroreductase-like"/>
    <property type="match status" value="1"/>
</dbReference>
<sequence>MTTPIQHADLEQLFHNARTFTHWQARPVAEATLRQLFDLLKLCPTSANCSPARFVFVASPEAKARLKPCLAPGNVDKTMSAPVTAIVAMDTRFYEHLPQLFPHADAKSWFEGNAALIDATAFRNSSLQGGYLILAARALGLDCGPMSGFDADQLNAEFFPDGRFKANFLVNIGYGDASTLHPRSPRFGFDEACRIL</sequence>
<keyword evidence="2 5" id="KW-0288">FMN</keyword>
<comment type="similarity">
    <text evidence="5">Belongs to the nitroreductase family. HadB/RutE subfamily.</text>
</comment>
<dbReference type="PANTHER" id="PTHR43543">
    <property type="entry name" value="MALONIC SEMIALDEHYDE REDUCTASE RUTE-RELATED"/>
    <property type="match status" value="1"/>
</dbReference>
<dbReference type="EMBL" id="LQQU01000058">
    <property type="protein sequence ID" value="KZE25897.1"/>
    <property type="molecule type" value="Genomic_DNA"/>
</dbReference>